<dbReference type="PANTHER" id="PTHR11188">
    <property type="entry name" value="ARRESTIN DOMAIN CONTAINING PROTEIN"/>
    <property type="match status" value="1"/>
</dbReference>
<dbReference type="AlphaFoldDB" id="A0A226EG85"/>
<evidence type="ECO:0000313" key="4">
    <source>
        <dbReference type="EMBL" id="OXA56157.1"/>
    </source>
</evidence>
<dbReference type="EMBL" id="LNIX01000004">
    <property type="protein sequence ID" value="OXA56157.1"/>
    <property type="molecule type" value="Genomic_DNA"/>
</dbReference>
<gene>
    <name evidence="4" type="ORF">Fcan01_09778</name>
</gene>
<dbReference type="SUPFAM" id="SSF81296">
    <property type="entry name" value="E set domains"/>
    <property type="match status" value="2"/>
</dbReference>
<dbReference type="PANTHER" id="PTHR11188:SF17">
    <property type="entry name" value="FI21816P1"/>
    <property type="match status" value="1"/>
</dbReference>
<feature type="compositionally biased region" description="Gly residues" evidence="2">
    <location>
        <begin position="335"/>
        <end position="344"/>
    </location>
</feature>
<dbReference type="Pfam" id="PF00339">
    <property type="entry name" value="Arrestin_N"/>
    <property type="match status" value="1"/>
</dbReference>
<evidence type="ECO:0000259" key="3">
    <source>
        <dbReference type="SMART" id="SM01017"/>
    </source>
</evidence>
<organism evidence="4 5">
    <name type="scientific">Folsomia candida</name>
    <name type="common">Springtail</name>
    <dbReference type="NCBI Taxonomy" id="158441"/>
    <lineage>
        <taxon>Eukaryota</taxon>
        <taxon>Metazoa</taxon>
        <taxon>Ecdysozoa</taxon>
        <taxon>Arthropoda</taxon>
        <taxon>Hexapoda</taxon>
        <taxon>Collembola</taxon>
        <taxon>Entomobryomorpha</taxon>
        <taxon>Isotomoidea</taxon>
        <taxon>Isotomidae</taxon>
        <taxon>Proisotominae</taxon>
        <taxon>Folsomia</taxon>
    </lineage>
</organism>
<dbReference type="InterPro" id="IPR011022">
    <property type="entry name" value="Arrestin_C-like"/>
</dbReference>
<dbReference type="SMART" id="SM01017">
    <property type="entry name" value="Arrestin_C"/>
    <property type="match status" value="1"/>
</dbReference>
<name>A0A226EG85_FOLCA</name>
<feature type="domain" description="Arrestin C-terminal-like" evidence="3">
    <location>
        <begin position="168"/>
        <end position="298"/>
    </location>
</feature>
<dbReference type="InterPro" id="IPR011021">
    <property type="entry name" value="Arrestin-like_N"/>
</dbReference>
<evidence type="ECO:0000256" key="1">
    <source>
        <dbReference type="ARBA" id="ARBA00005298"/>
    </source>
</evidence>
<dbReference type="GO" id="GO:0015031">
    <property type="term" value="P:protein transport"/>
    <property type="evidence" value="ECO:0007669"/>
    <property type="project" value="TreeGrafter"/>
</dbReference>
<dbReference type="GO" id="GO:0005737">
    <property type="term" value="C:cytoplasm"/>
    <property type="evidence" value="ECO:0007669"/>
    <property type="project" value="TreeGrafter"/>
</dbReference>
<protein>
    <submittedName>
        <fullName evidence="4">Arrestin domain-containing protein 1</fullName>
    </submittedName>
</protein>
<sequence>MFQSPGPFVNCHLRLDSKRDYYPGDEVKGQLIIAPSDIVYCHGIYVALEGKAVVTFKSLGETRTKEEKVVREECYVLGKNIPHAGVKKMQIPVATQEFLFSLKFPANVPSSFHGKFGIIEYQVVVYLIRSDTYHVRQTDRTINVMGTLDLQVEHPTTLEPKKFTPSSKRKPFKVTLQLDKSGYLPGEKMTFTIEVFNPEELVVEDITLTFVKKVVYKVRETKSAKATLAVLNKSSMDQVTPFVYTGTVTVPSDLYPTQFGRPIEIIELGYFLQIVVSSPETTLAKGELTIIVGCHARPYDPSKHGSSRGGENHGHHHDLSQQNSREDLIRPSTTGGLGQSGGGGRKMESHVTDSSRRGSASDLPDIGLAFSLLSFLPMTMKRSTSMEALRGDGKAPLAKEC</sequence>
<evidence type="ECO:0000256" key="2">
    <source>
        <dbReference type="SAM" id="MobiDB-lite"/>
    </source>
</evidence>
<evidence type="ECO:0000313" key="5">
    <source>
        <dbReference type="Proteomes" id="UP000198287"/>
    </source>
</evidence>
<dbReference type="InterPro" id="IPR014752">
    <property type="entry name" value="Arrestin-like_C"/>
</dbReference>
<dbReference type="InterPro" id="IPR014756">
    <property type="entry name" value="Ig_E-set"/>
</dbReference>
<dbReference type="Pfam" id="PF02752">
    <property type="entry name" value="Arrestin_C"/>
    <property type="match status" value="1"/>
</dbReference>
<feature type="region of interest" description="Disordered" evidence="2">
    <location>
        <begin position="301"/>
        <end position="360"/>
    </location>
</feature>
<keyword evidence="5" id="KW-1185">Reference proteome</keyword>
<comment type="caution">
    <text evidence="4">The sequence shown here is derived from an EMBL/GenBank/DDBJ whole genome shotgun (WGS) entry which is preliminary data.</text>
</comment>
<comment type="similarity">
    <text evidence="1">Belongs to the arrestin family.</text>
</comment>
<feature type="compositionally biased region" description="Basic and acidic residues" evidence="2">
    <location>
        <begin position="310"/>
        <end position="329"/>
    </location>
</feature>
<feature type="compositionally biased region" description="Basic and acidic residues" evidence="2">
    <location>
        <begin position="345"/>
        <end position="356"/>
    </location>
</feature>
<proteinExistence type="inferred from homology"/>
<dbReference type="Gene3D" id="2.60.40.640">
    <property type="match status" value="2"/>
</dbReference>
<dbReference type="InterPro" id="IPR050357">
    <property type="entry name" value="Arrestin_domain-protein"/>
</dbReference>
<dbReference type="Proteomes" id="UP000198287">
    <property type="component" value="Unassembled WGS sequence"/>
</dbReference>
<dbReference type="OMA" id="TETIYCH"/>
<dbReference type="OrthoDB" id="7785529at2759"/>
<accession>A0A226EG85</accession>
<reference evidence="4 5" key="1">
    <citation type="submission" date="2015-12" db="EMBL/GenBank/DDBJ databases">
        <title>The genome of Folsomia candida.</title>
        <authorList>
            <person name="Faddeeva A."/>
            <person name="Derks M.F."/>
            <person name="Anvar Y."/>
            <person name="Smit S."/>
            <person name="Van Straalen N."/>
            <person name="Roelofs D."/>
        </authorList>
    </citation>
    <scope>NUCLEOTIDE SEQUENCE [LARGE SCALE GENOMIC DNA]</scope>
    <source>
        <strain evidence="4 5">VU population</strain>
        <tissue evidence="4">Whole body</tissue>
    </source>
</reference>